<feature type="compositionally biased region" description="Polar residues" evidence="1">
    <location>
        <begin position="62"/>
        <end position="79"/>
    </location>
</feature>
<protein>
    <submittedName>
        <fullName evidence="2">Uncharacterized protein</fullName>
    </submittedName>
</protein>
<keyword evidence="3" id="KW-1185">Reference proteome</keyword>
<sequence length="349" mass="38597">MILTHLRSISVSPDRYRVAPPSSHTSDHLLSSSALTQDAIASINKISPQKHQQHARAPIVISHNNTKMRTTSGSFSPSDNAAAPKPPTLTPYAKHYHAACLHMWDPVTNPVLNADPEHPAQIVLAVLEDDTAIMLIQHPRWCANCVASRTKGLEARFAGRTSDIENHPDVQDQEAAGRAKSYLDGVIHGRVQALSLPLEAITPEDDDHDEGGQETQVAGSDVGSQETQVADSDAMEIDSKPMAMDPKTDDTEDTFDVHELLATVGALYAKIQAEDAAKEDMDNFCLQFGEQQIVEEDELDKAFREWFEEQALWEEGEKYGMGVQGRLESEAMEEEDFEERELLMMDALL</sequence>
<dbReference type="EMBL" id="FJOG01000003">
    <property type="protein sequence ID" value="CZR52739.1"/>
    <property type="molecule type" value="Genomic_DNA"/>
</dbReference>
<dbReference type="AlphaFoldDB" id="A0A1L7WIY8"/>
<feature type="region of interest" description="Disordered" evidence="1">
    <location>
        <begin position="47"/>
        <end position="87"/>
    </location>
</feature>
<reference evidence="2 3" key="1">
    <citation type="submission" date="2016-03" db="EMBL/GenBank/DDBJ databases">
        <authorList>
            <person name="Ploux O."/>
        </authorList>
    </citation>
    <scope>NUCLEOTIDE SEQUENCE [LARGE SCALE GENOMIC DNA]</scope>
    <source>
        <strain evidence="2 3">UAMH 11012</strain>
    </source>
</reference>
<name>A0A1L7WIY8_9HELO</name>
<evidence type="ECO:0000313" key="3">
    <source>
        <dbReference type="Proteomes" id="UP000184330"/>
    </source>
</evidence>
<organism evidence="2 3">
    <name type="scientific">Phialocephala subalpina</name>
    <dbReference type="NCBI Taxonomy" id="576137"/>
    <lineage>
        <taxon>Eukaryota</taxon>
        <taxon>Fungi</taxon>
        <taxon>Dikarya</taxon>
        <taxon>Ascomycota</taxon>
        <taxon>Pezizomycotina</taxon>
        <taxon>Leotiomycetes</taxon>
        <taxon>Helotiales</taxon>
        <taxon>Mollisiaceae</taxon>
        <taxon>Phialocephala</taxon>
        <taxon>Phialocephala fortinii species complex</taxon>
    </lineage>
</organism>
<evidence type="ECO:0000256" key="1">
    <source>
        <dbReference type="SAM" id="MobiDB-lite"/>
    </source>
</evidence>
<feature type="compositionally biased region" description="Polar residues" evidence="1">
    <location>
        <begin position="213"/>
        <end position="230"/>
    </location>
</feature>
<dbReference type="Proteomes" id="UP000184330">
    <property type="component" value="Unassembled WGS sequence"/>
</dbReference>
<proteinExistence type="predicted"/>
<gene>
    <name evidence="2" type="ORF">PAC_02616</name>
</gene>
<accession>A0A1L7WIY8</accession>
<feature type="region of interest" description="Disordered" evidence="1">
    <location>
        <begin position="202"/>
        <end position="231"/>
    </location>
</feature>
<evidence type="ECO:0000313" key="2">
    <source>
        <dbReference type="EMBL" id="CZR52739.1"/>
    </source>
</evidence>